<feature type="transmembrane region" description="Helical" evidence="1">
    <location>
        <begin position="138"/>
        <end position="170"/>
    </location>
</feature>
<dbReference type="RefSeq" id="WP_253237639.1">
    <property type="nucleotide sequence ID" value="NZ_JAMYJR010000013.1"/>
</dbReference>
<dbReference type="PANTHER" id="PTHR35864">
    <property type="entry name" value="ZINC METALLOPROTEASE MJ0611-RELATED"/>
    <property type="match status" value="1"/>
</dbReference>
<dbReference type="EMBL" id="JAMYJR010000013">
    <property type="protein sequence ID" value="MCO8271512.1"/>
    <property type="molecule type" value="Genomic_DNA"/>
</dbReference>
<evidence type="ECO:0000256" key="1">
    <source>
        <dbReference type="SAM" id="Phobius"/>
    </source>
</evidence>
<dbReference type="PANTHER" id="PTHR35864:SF1">
    <property type="entry name" value="ZINC METALLOPROTEASE YWHC-RELATED"/>
    <property type="match status" value="1"/>
</dbReference>
<evidence type="ECO:0000313" key="2">
    <source>
        <dbReference type="EMBL" id="MCO8271512.1"/>
    </source>
</evidence>
<sequence length="223" mass="23971">MLYALGDPVAFVALVLSFLLALVLRSVAIRLTARSLGLAERRDSITPRLREDVDPFGAVAAAIGGMGWGKILTVDDVPRYRGKARAIMVFAAGPVLCILVSQLILLGYALAYPENFLSQIGPADVLLGLGGVPFVDQIVLSLAVGLLCFGLLALIPIPPLDGFGILYNAVSRPGRGMQWMRLWFEDKNIGVLVLLILCLFPFGAPFLLLILNGLGLVFVRVWG</sequence>
<dbReference type="Proteomes" id="UP001523369">
    <property type="component" value="Unassembled WGS sequence"/>
</dbReference>
<keyword evidence="1" id="KW-0812">Transmembrane</keyword>
<feature type="transmembrane region" description="Helical" evidence="1">
    <location>
        <begin position="191"/>
        <end position="219"/>
    </location>
</feature>
<gene>
    <name evidence="2" type="ORF">M1L60_12995</name>
</gene>
<protein>
    <recommendedName>
        <fullName evidence="4">Peptidase M50</fullName>
    </recommendedName>
</protein>
<accession>A0ABT1DKZ7</accession>
<keyword evidence="1" id="KW-0472">Membrane</keyword>
<dbReference type="InterPro" id="IPR052348">
    <property type="entry name" value="Metallopeptidase_M50B"/>
</dbReference>
<name>A0ABT1DKZ7_9ACTN</name>
<evidence type="ECO:0000313" key="3">
    <source>
        <dbReference type="Proteomes" id="UP001523369"/>
    </source>
</evidence>
<organism evidence="2 3">
    <name type="scientific">Paractinoplanes aksuensis</name>
    <dbReference type="NCBI Taxonomy" id="2939490"/>
    <lineage>
        <taxon>Bacteria</taxon>
        <taxon>Bacillati</taxon>
        <taxon>Actinomycetota</taxon>
        <taxon>Actinomycetes</taxon>
        <taxon>Micromonosporales</taxon>
        <taxon>Micromonosporaceae</taxon>
        <taxon>Paractinoplanes</taxon>
    </lineage>
</organism>
<keyword evidence="1" id="KW-1133">Transmembrane helix</keyword>
<proteinExistence type="predicted"/>
<keyword evidence="3" id="KW-1185">Reference proteome</keyword>
<reference evidence="2 3" key="1">
    <citation type="submission" date="2022-06" db="EMBL/GenBank/DDBJ databases">
        <title>New Species of the Genus Actinoplanes, ActinopZanes ferrugineus.</title>
        <authorList>
            <person name="Ding P."/>
        </authorList>
    </citation>
    <scope>NUCLEOTIDE SEQUENCE [LARGE SCALE GENOMIC DNA]</scope>
    <source>
        <strain evidence="2 3">TRM88003</strain>
    </source>
</reference>
<feature type="transmembrane region" description="Helical" evidence="1">
    <location>
        <begin position="86"/>
        <end position="111"/>
    </location>
</feature>
<evidence type="ECO:0008006" key="4">
    <source>
        <dbReference type="Google" id="ProtNLM"/>
    </source>
</evidence>
<comment type="caution">
    <text evidence="2">The sequence shown here is derived from an EMBL/GenBank/DDBJ whole genome shotgun (WGS) entry which is preliminary data.</text>
</comment>